<organism evidence="2 4">
    <name type="scientific">Kocuria flava</name>
    <dbReference type="NCBI Taxonomy" id="446860"/>
    <lineage>
        <taxon>Bacteria</taxon>
        <taxon>Bacillati</taxon>
        <taxon>Actinomycetota</taxon>
        <taxon>Actinomycetes</taxon>
        <taxon>Micrococcales</taxon>
        <taxon>Micrococcaceae</taxon>
        <taxon>Kocuria</taxon>
    </lineage>
</organism>
<dbReference type="KEGG" id="kfv:AS188_07255"/>
<evidence type="ECO:0000313" key="5">
    <source>
        <dbReference type="Proteomes" id="UP000321155"/>
    </source>
</evidence>
<evidence type="ECO:0000256" key="1">
    <source>
        <dbReference type="SAM" id="Phobius"/>
    </source>
</evidence>
<feature type="transmembrane region" description="Helical" evidence="1">
    <location>
        <begin position="125"/>
        <end position="146"/>
    </location>
</feature>
<feature type="transmembrane region" description="Helical" evidence="1">
    <location>
        <begin position="346"/>
        <end position="366"/>
    </location>
</feature>
<evidence type="ECO:0000313" key="2">
    <source>
        <dbReference type="EMBL" id="ALU39580.1"/>
    </source>
</evidence>
<name>A0A0U3I896_9MICC</name>
<evidence type="ECO:0000313" key="4">
    <source>
        <dbReference type="Proteomes" id="UP000057181"/>
    </source>
</evidence>
<dbReference type="EMBL" id="CP013254">
    <property type="protein sequence ID" value="ALU39580.1"/>
    <property type="molecule type" value="Genomic_DNA"/>
</dbReference>
<reference evidence="3 5" key="2">
    <citation type="submission" date="2019-07" db="EMBL/GenBank/DDBJ databases">
        <title>Whole genome shotgun sequence of Kocuria flava NBRC 107626.</title>
        <authorList>
            <person name="Hosoyama A."/>
            <person name="Uohara A."/>
            <person name="Ohji S."/>
            <person name="Ichikawa N."/>
        </authorList>
    </citation>
    <scope>NUCLEOTIDE SEQUENCE [LARGE SCALE GENOMIC DNA]</scope>
    <source>
        <strain evidence="3 5">NBRC 107626</strain>
    </source>
</reference>
<dbReference type="OrthoDB" id="3774626at2"/>
<dbReference type="Proteomes" id="UP000057181">
    <property type="component" value="Chromosome"/>
</dbReference>
<feature type="transmembrane region" description="Helical" evidence="1">
    <location>
        <begin position="227"/>
        <end position="243"/>
    </location>
</feature>
<proteinExistence type="predicted"/>
<feature type="transmembrane region" description="Helical" evidence="1">
    <location>
        <begin position="249"/>
        <end position="266"/>
    </location>
</feature>
<feature type="transmembrane region" description="Helical" evidence="1">
    <location>
        <begin position="93"/>
        <end position="113"/>
    </location>
</feature>
<feature type="transmembrane region" description="Helical" evidence="1">
    <location>
        <begin position="35"/>
        <end position="59"/>
    </location>
</feature>
<keyword evidence="1" id="KW-0812">Transmembrane</keyword>
<sequence>MTAPTPTVVAPAPVRRGTGVLPAWPLLSLFWGLPLFWASGALQFAPTVLAVVMLLLLLLQRREVRVPWPAWVLGAFLLWMLASSVQIDSVGSWAGFALRWINLAAALVYVVYYWNARQSLDHRRFLRAAVVAWATLVGLGLLTFVIPEARLTTPVGLLLPQGITSNALVQNYFFPPLAEVQLPWGAPEAYNRPAAPFPYTNGWGSGFVILTPLVLAHLTTVRFRARHLLIVAGLLASLAPAVATTNRGMFLALGLALGYVLVRMVLRGRVGIALAGGGAVAAVGAWLVASGAVERILGRQEYSDSTGTRSDLYRDTFLATLKAPLLGYGAPVYDETVGIEMGTQGYVWTLMFCYGLVGLGLFMTYLHGTTLATLRARTTTGILIHAVPVAACVFFTFYGLDAVQFILISLSLAVLLRSRRYGEGL</sequence>
<feature type="transmembrane region" description="Helical" evidence="1">
    <location>
        <begin position="202"/>
        <end position="220"/>
    </location>
</feature>
<evidence type="ECO:0000313" key="3">
    <source>
        <dbReference type="EMBL" id="GEO91360.1"/>
    </source>
</evidence>
<dbReference type="AlphaFoldDB" id="A0A0U3I896"/>
<keyword evidence="5" id="KW-1185">Reference proteome</keyword>
<feature type="transmembrane region" description="Helical" evidence="1">
    <location>
        <begin position="378"/>
        <end position="396"/>
    </location>
</feature>
<protein>
    <recommendedName>
        <fullName evidence="6">Ligase</fullName>
    </recommendedName>
</protein>
<dbReference type="RefSeq" id="WP_058858291.1">
    <property type="nucleotide sequence ID" value="NZ_BJZR01000011.1"/>
</dbReference>
<feature type="transmembrane region" description="Helical" evidence="1">
    <location>
        <begin position="273"/>
        <end position="293"/>
    </location>
</feature>
<gene>
    <name evidence="2" type="ORF">AS188_07255</name>
    <name evidence="3" type="ORF">KFL01_06660</name>
</gene>
<dbReference type="STRING" id="446860.AS188_07255"/>
<keyword evidence="1" id="KW-0472">Membrane</keyword>
<reference evidence="2 4" key="1">
    <citation type="submission" date="2015-11" db="EMBL/GenBank/DDBJ databases">
        <title>Complete Genome Sequence of Kocuria flava strain HO-9041.</title>
        <authorList>
            <person name="Zhou M."/>
            <person name="Dai J."/>
        </authorList>
    </citation>
    <scope>NUCLEOTIDE SEQUENCE [LARGE SCALE GENOMIC DNA]</scope>
    <source>
        <strain evidence="2 4">HO-9041</strain>
    </source>
</reference>
<evidence type="ECO:0008006" key="6">
    <source>
        <dbReference type="Google" id="ProtNLM"/>
    </source>
</evidence>
<accession>A0A0U3I896</accession>
<feature type="transmembrane region" description="Helical" evidence="1">
    <location>
        <begin position="66"/>
        <end position="87"/>
    </location>
</feature>
<dbReference type="EMBL" id="BJZR01000011">
    <property type="protein sequence ID" value="GEO91360.1"/>
    <property type="molecule type" value="Genomic_DNA"/>
</dbReference>
<keyword evidence="1" id="KW-1133">Transmembrane helix</keyword>
<dbReference type="Proteomes" id="UP000321155">
    <property type="component" value="Unassembled WGS sequence"/>
</dbReference>